<keyword evidence="2" id="KW-0812">Transmembrane</keyword>
<dbReference type="PANTHER" id="PTHR30329">
    <property type="entry name" value="STATOR ELEMENT OF FLAGELLAR MOTOR COMPLEX"/>
    <property type="match status" value="1"/>
</dbReference>
<dbReference type="InterPro" id="IPR050330">
    <property type="entry name" value="Bact_OuterMem_StrucFunc"/>
</dbReference>
<dbReference type="AlphaFoldDB" id="A0A4U8Z2G0"/>
<dbReference type="PROSITE" id="PS51123">
    <property type="entry name" value="OMPA_2"/>
    <property type="match status" value="1"/>
</dbReference>
<sequence length="409" mass="44708">MQRREIPIEDLLVPNENPLLQAAGPLLLLLGRLRVAQLQASPASLMGQVAEAVAFFDKQVRAAGVAPEQASAAKYILCATADDIVQNIPTEDRHVWTQYSMLSRFFGERIGGVRFFAELDQAKMDPLNNYSLLELIYTCLALGFQGVHRSSPSGAATLQHIQRNLYELLRKVRPRVDRELSPHWRGEDLPRQVLRTRVPFWTVGVVAALALFALFITLRALLTGGAELAAADLNALNGRGELKLVRHMFAPPPKPPAPPPGRLTQLQRIRLALAPEIAAKKVDATQTDTKIRIIVGDLVLFASGQASVKPQFQPIAKRIAETLEKEPGAITIVGHTDNVKLQPTSPFASNWALSMARAKAVAAVLKPGLSDVSRIEVDGKADEQPIASNATPQGRAQNRRVEIMLARSD</sequence>
<dbReference type="InterPro" id="IPR036737">
    <property type="entry name" value="OmpA-like_sf"/>
</dbReference>
<evidence type="ECO:0000313" key="5">
    <source>
        <dbReference type="Proteomes" id="UP000294360"/>
    </source>
</evidence>
<dbReference type="CDD" id="cd07185">
    <property type="entry name" value="OmpA_C-like"/>
    <property type="match status" value="1"/>
</dbReference>
<dbReference type="EMBL" id="LR536450">
    <property type="protein sequence ID" value="VFU09576.1"/>
    <property type="molecule type" value="Genomic_DNA"/>
</dbReference>
<dbReference type="RefSeq" id="WP_244605808.1">
    <property type="nucleotide sequence ID" value="NZ_LR536450.1"/>
</dbReference>
<feature type="domain" description="OmpA-like" evidence="3">
    <location>
        <begin position="288"/>
        <end position="409"/>
    </location>
</feature>
<keyword evidence="1 2" id="KW-0472">Membrane</keyword>
<feature type="transmembrane region" description="Helical" evidence="2">
    <location>
        <begin position="200"/>
        <end position="222"/>
    </location>
</feature>
<dbReference type="Gene3D" id="1.25.40.590">
    <property type="entry name" value="Type IV / VI secretion system, DotU"/>
    <property type="match status" value="1"/>
</dbReference>
<dbReference type="InterPro" id="IPR017732">
    <property type="entry name" value="T4/T6SS_DotU"/>
</dbReference>
<evidence type="ECO:0000313" key="4">
    <source>
        <dbReference type="EMBL" id="VFU09576.1"/>
    </source>
</evidence>
<dbReference type="InterPro" id="IPR017733">
    <property type="entry name" value="OmpA-like_dom_proteobacteria"/>
</dbReference>
<protein>
    <submittedName>
        <fullName evidence="4">Type VI secretion system protein TssL</fullName>
    </submittedName>
</protein>
<evidence type="ECO:0000259" key="3">
    <source>
        <dbReference type="PROSITE" id="PS51123"/>
    </source>
</evidence>
<reference evidence="4 5" key="1">
    <citation type="submission" date="2019-03" db="EMBL/GenBank/DDBJ databases">
        <authorList>
            <person name="Kox A.R. M."/>
        </authorList>
    </citation>
    <scope>NUCLEOTIDE SEQUENCE [LARGE SCALE GENOMIC DNA]</scope>
    <source>
        <strain evidence="4">MTUNDRAET4 annotated genome</strain>
    </source>
</reference>
<dbReference type="NCBIfam" id="NF038228">
    <property type="entry name" value="IcmH_DotU_IVB"/>
    <property type="match status" value="1"/>
</dbReference>
<dbReference type="NCBIfam" id="TIGR03349">
    <property type="entry name" value="IV_VI_DotU"/>
    <property type="match status" value="1"/>
</dbReference>
<dbReference type="InterPro" id="IPR006665">
    <property type="entry name" value="OmpA-like"/>
</dbReference>
<dbReference type="Pfam" id="PF00691">
    <property type="entry name" value="OmpA"/>
    <property type="match status" value="1"/>
</dbReference>
<dbReference type="NCBIfam" id="TIGR03350">
    <property type="entry name" value="type_VI_ompA"/>
    <property type="match status" value="1"/>
</dbReference>
<dbReference type="Gene3D" id="3.30.1330.60">
    <property type="entry name" value="OmpA-like domain"/>
    <property type="match status" value="1"/>
</dbReference>
<name>A0A4U8Z2G0_METTU</name>
<accession>A0A4U8Z2G0</accession>
<dbReference type="SUPFAM" id="SSF103088">
    <property type="entry name" value="OmpA-like"/>
    <property type="match status" value="1"/>
</dbReference>
<evidence type="ECO:0000256" key="1">
    <source>
        <dbReference type="PROSITE-ProRule" id="PRU00473"/>
    </source>
</evidence>
<dbReference type="KEGG" id="mtun:MTUNDRAET4_2689"/>
<gene>
    <name evidence="4" type="ORF">MTUNDRAET4_2689</name>
</gene>
<dbReference type="Pfam" id="PF09850">
    <property type="entry name" value="DotU"/>
    <property type="match status" value="1"/>
</dbReference>
<keyword evidence="2" id="KW-1133">Transmembrane helix</keyword>
<organism evidence="4 5">
    <name type="scientific">Methylocella tundrae</name>
    <dbReference type="NCBI Taxonomy" id="227605"/>
    <lineage>
        <taxon>Bacteria</taxon>
        <taxon>Pseudomonadati</taxon>
        <taxon>Pseudomonadota</taxon>
        <taxon>Alphaproteobacteria</taxon>
        <taxon>Hyphomicrobiales</taxon>
        <taxon>Beijerinckiaceae</taxon>
        <taxon>Methylocella</taxon>
    </lineage>
</organism>
<dbReference type="InterPro" id="IPR038522">
    <property type="entry name" value="T4/T6SS_DotU_sf"/>
</dbReference>
<dbReference type="PANTHER" id="PTHR30329:SF19">
    <property type="entry name" value="OUTER MEMBRANE PROTEIN, OMPA FAMILY"/>
    <property type="match status" value="1"/>
</dbReference>
<evidence type="ECO:0000256" key="2">
    <source>
        <dbReference type="SAM" id="Phobius"/>
    </source>
</evidence>
<dbReference type="Proteomes" id="UP000294360">
    <property type="component" value="Chromosome"/>
</dbReference>
<proteinExistence type="predicted"/>
<dbReference type="GO" id="GO:0016020">
    <property type="term" value="C:membrane"/>
    <property type="evidence" value="ECO:0007669"/>
    <property type="project" value="UniProtKB-UniRule"/>
</dbReference>